<feature type="binding site" evidence="2">
    <location>
        <position position="101"/>
    </location>
    <ligand>
        <name>Fe cation</name>
        <dbReference type="ChEBI" id="CHEBI:24875"/>
    </ligand>
</feature>
<evidence type="ECO:0000313" key="7">
    <source>
        <dbReference type="Proteomes" id="UP000006821"/>
    </source>
</evidence>
<keyword evidence="2" id="KW-0479">Metal-binding</keyword>
<evidence type="ECO:0008006" key="8">
    <source>
        <dbReference type="Google" id="ProtNLM"/>
    </source>
</evidence>
<dbReference type="InterPro" id="IPR012093">
    <property type="entry name" value="Pirin"/>
</dbReference>
<evidence type="ECO:0000259" key="4">
    <source>
        <dbReference type="Pfam" id="PF02678"/>
    </source>
</evidence>
<comment type="similarity">
    <text evidence="1 3">Belongs to the pirin family.</text>
</comment>
<evidence type="ECO:0000259" key="5">
    <source>
        <dbReference type="Pfam" id="PF17954"/>
    </source>
</evidence>
<evidence type="ECO:0000256" key="3">
    <source>
        <dbReference type="RuleBase" id="RU003457"/>
    </source>
</evidence>
<dbReference type="Proteomes" id="UP000006821">
    <property type="component" value="Chromosome"/>
</dbReference>
<feature type="binding site" evidence="2">
    <location>
        <position position="59"/>
    </location>
    <ligand>
        <name>Fe cation</name>
        <dbReference type="ChEBI" id="CHEBI:24875"/>
    </ligand>
</feature>
<dbReference type="Gene3D" id="2.60.120.10">
    <property type="entry name" value="Jelly Rolls"/>
    <property type="match status" value="2"/>
</dbReference>
<dbReference type="CDD" id="cd02910">
    <property type="entry name" value="cupin_Yhhw_N"/>
    <property type="match status" value="1"/>
</dbReference>
<comment type="cofactor">
    <cofactor evidence="2">
        <name>Fe cation</name>
        <dbReference type="ChEBI" id="CHEBI:24875"/>
    </cofactor>
    <text evidence="2">Binds 1 Fe cation per subunit.</text>
</comment>
<dbReference type="KEGG" id="mca:MCA2268"/>
<dbReference type="Pfam" id="PF02678">
    <property type="entry name" value="Pirin"/>
    <property type="match status" value="1"/>
</dbReference>
<protein>
    <recommendedName>
        <fullName evidence="8">Pirin family protein</fullName>
    </recommendedName>
</protein>
<dbReference type="PANTHER" id="PTHR43212">
    <property type="entry name" value="QUERCETIN 2,3-DIOXYGENASE"/>
    <property type="match status" value="1"/>
</dbReference>
<dbReference type="PANTHER" id="PTHR43212:SF3">
    <property type="entry name" value="QUERCETIN 2,3-DIOXYGENASE"/>
    <property type="match status" value="1"/>
</dbReference>
<dbReference type="HOGENOM" id="CLU_064194_2_2_6"/>
<dbReference type="PIRSF" id="PIRSF006232">
    <property type="entry name" value="Pirin"/>
    <property type="match status" value="1"/>
</dbReference>
<dbReference type="EMBL" id="AE017282">
    <property type="protein sequence ID" value="AAU91722.1"/>
    <property type="molecule type" value="Genomic_DNA"/>
</dbReference>
<dbReference type="InterPro" id="IPR014710">
    <property type="entry name" value="RmlC-like_jellyroll"/>
</dbReference>
<name>Q605L2_METCA</name>
<dbReference type="InterPro" id="IPR011051">
    <property type="entry name" value="RmlC_Cupin_sf"/>
</dbReference>
<keyword evidence="2" id="KW-0408">Iron</keyword>
<dbReference type="STRING" id="243233.MCA2268"/>
<feature type="binding site" evidence="2">
    <location>
        <position position="103"/>
    </location>
    <ligand>
        <name>Fe cation</name>
        <dbReference type="ChEBI" id="CHEBI:24875"/>
    </ligand>
</feature>
<feature type="domain" description="Pirin N-terminal" evidence="4">
    <location>
        <begin position="7"/>
        <end position="119"/>
    </location>
</feature>
<gene>
    <name evidence="6" type="ordered locus">MCA2268</name>
</gene>
<dbReference type="SUPFAM" id="SSF51182">
    <property type="entry name" value="RmlC-like cupins"/>
    <property type="match status" value="1"/>
</dbReference>
<dbReference type="CDD" id="cd20311">
    <property type="entry name" value="cupin_Yhhw_C"/>
    <property type="match status" value="1"/>
</dbReference>
<dbReference type="eggNOG" id="COG1741">
    <property type="taxonomic scope" value="Bacteria"/>
</dbReference>
<feature type="binding site" evidence="2">
    <location>
        <position position="57"/>
    </location>
    <ligand>
        <name>Fe cation</name>
        <dbReference type="ChEBI" id="CHEBI:24875"/>
    </ligand>
</feature>
<dbReference type="GeneID" id="88224474"/>
<organism evidence="6 7">
    <name type="scientific">Methylococcus capsulatus (strain ATCC 33009 / NCIMB 11132 / Bath)</name>
    <dbReference type="NCBI Taxonomy" id="243233"/>
    <lineage>
        <taxon>Bacteria</taxon>
        <taxon>Pseudomonadati</taxon>
        <taxon>Pseudomonadota</taxon>
        <taxon>Gammaproteobacteria</taxon>
        <taxon>Methylococcales</taxon>
        <taxon>Methylococcaceae</taxon>
        <taxon>Methylococcus</taxon>
    </lineage>
</organism>
<feature type="domain" description="Quercetin 2,3-dioxygenase C-terminal cupin" evidence="5">
    <location>
        <begin position="146"/>
        <end position="231"/>
    </location>
</feature>
<evidence type="ECO:0000256" key="2">
    <source>
        <dbReference type="PIRSR" id="PIRSR006232-1"/>
    </source>
</evidence>
<dbReference type="GO" id="GO:0046872">
    <property type="term" value="F:metal ion binding"/>
    <property type="evidence" value="ECO:0007669"/>
    <property type="project" value="UniProtKB-KW"/>
</dbReference>
<accession>Q605L2</accession>
<evidence type="ECO:0000256" key="1">
    <source>
        <dbReference type="ARBA" id="ARBA00008416"/>
    </source>
</evidence>
<dbReference type="InterPro" id="IPR041602">
    <property type="entry name" value="Quercetinase_C"/>
</dbReference>
<dbReference type="RefSeq" id="WP_010961498.1">
    <property type="nucleotide sequence ID" value="NC_002977.6"/>
</dbReference>
<evidence type="ECO:0000313" key="6">
    <source>
        <dbReference type="EMBL" id="AAU91722.1"/>
    </source>
</evidence>
<dbReference type="AlphaFoldDB" id="Q605L2"/>
<sequence>MIRIRHSQERGHSSHGWLDSRHTFSFGDYYDPRHTGFSSLRVINDDRVLPAAGFPTHPHRDMEIITYMLEGALAHKDSMGNGSVLRAGEVQRMTAGTGITHSEFNASDADGVHFLQIWILPDRRGYTPGYQQARFSAQDKAGRLCLVASPDGRSGSLTIHQDALLYATVLDADEAVQHTLAPGRCAYVHVARGEIRLNGTRLTDGDGAAMVDEALLHLSTDSVGEALLFDLAAQE</sequence>
<dbReference type="InterPro" id="IPR003829">
    <property type="entry name" value="Pirin_N_dom"/>
</dbReference>
<proteinExistence type="inferred from homology"/>
<reference evidence="6 7" key="1">
    <citation type="journal article" date="2004" name="PLoS Biol.">
        <title>Genomic insights into methanotrophy: the complete genome sequence of Methylococcus capsulatus (Bath).</title>
        <authorList>
            <person name="Ward N.L."/>
            <person name="Larsen O."/>
            <person name="Sakwa J."/>
            <person name="Bruseth L."/>
            <person name="Khouri H.M."/>
            <person name="Durkin A.S."/>
            <person name="Dimitrov G."/>
            <person name="Jiang L."/>
            <person name="Scanlan D."/>
            <person name="Kang K.H."/>
            <person name="Lewis M.R."/>
            <person name="Nelson K.E."/>
            <person name="Methe B.A."/>
            <person name="Wu M."/>
            <person name="Heidelberg J.F."/>
            <person name="Paulsen I.T."/>
            <person name="Fouts D.E."/>
            <person name="Ravel J."/>
            <person name="Tettelin H."/>
            <person name="Ren Q."/>
            <person name="Read T.D."/>
            <person name="DeBoy R.T."/>
            <person name="Seshadri R."/>
            <person name="Salzberg S.L."/>
            <person name="Jensen H.B."/>
            <person name="Birkeland N.K."/>
            <person name="Nelson W.C."/>
            <person name="Dodson R.J."/>
            <person name="Grindhaug S.H."/>
            <person name="Holt I.E."/>
            <person name="Eidhammer I."/>
            <person name="Jonasen I."/>
            <person name="Vanaken S."/>
            <person name="Utterback T.R."/>
            <person name="Feldblyum T.V."/>
            <person name="Fraser C.M."/>
            <person name="Lillehaug J.R."/>
            <person name="Eisen J.A."/>
        </authorList>
    </citation>
    <scope>NUCLEOTIDE SEQUENCE [LARGE SCALE GENOMIC DNA]</scope>
    <source>
        <strain evidence="7">ATCC 33009 / NCIMB 11132 / Bath</strain>
    </source>
</reference>
<dbReference type="Pfam" id="PF17954">
    <property type="entry name" value="Pirin_C_2"/>
    <property type="match status" value="1"/>
</dbReference>